<dbReference type="RefSeq" id="WP_035118488.1">
    <property type="nucleotide sequence ID" value="NZ_AVBI01000019.1"/>
</dbReference>
<feature type="transmembrane region" description="Helical" evidence="1">
    <location>
        <begin position="174"/>
        <end position="193"/>
    </location>
</feature>
<evidence type="ECO:0000256" key="1">
    <source>
        <dbReference type="SAM" id="Phobius"/>
    </source>
</evidence>
<keyword evidence="1" id="KW-0472">Membrane</keyword>
<evidence type="ECO:0008006" key="4">
    <source>
        <dbReference type="Google" id="ProtNLM"/>
    </source>
</evidence>
<evidence type="ECO:0000313" key="2">
    <source>
        <dbReference type="EMBL" id="TWI15033.1"/>
    </source>
</evidence>
<dbReference type="EMBL" id="VLKQ01000001">
    <property type="protein sequence ID" value="TWI15033.1"/>
    <property type="molecule type" value="Genomic_DNA"/>
</dbReference>
<name>A0A562M578_9FLAO</name>
<feature type="transmembrane region" description="Helical" evidence="1">
    <location>
        <begin position="29"/>
        <end position="47"/>
    </location>
</feature>
<comment type="caution">
    <text evidence="2">The sequence shown here is derived from an EMBL/GenBank/DDBJ whole genome shotgun (WGS) entry which is preliminary data.</text>
</comment>
<keyword evidence="1" id="KW-0812">Transmembrane</keyword>
<feature type="transmembrane region" description="Helical" evidence="1">
    <location>
        <begin position="7"/>
        <end position="23"/>
    </location>
</feature>
<accession>A0A562M578</accession>
<proteinExistence type="predicted"/>
<gene>
    <name evidence="2" type="ORF">IP98_00015</name>
</gene>
<reference evidence="2 3" key="1">
    <citation type="journal article" date="2015" name="Stand. Genomic Sci.">
        <title>Genomic Encyclopedia of Bacterial and Archaeal Type Strains, Phase III: the genomes of soil and plant-associated and newly described type strains.</title>
        <authorList>
            <person name="Whitman W.B."/>
            <person name="Woyke T."/>
            <person name="Klenk H.P."/>
            <person name="Zhou Y."/>
            <person name="Lilburn T.G."/>
            <person name="Beck B.J."/>
            <person name="De Vos P."/>
            <person name="Vandamme P."/>
            <person name="Eisen J.A."/>
            <person name="Garrity G."/>
            <person name="Hugenholtz P."/>
            <person name="Kyrpides N.C."/>
        </authorList>
    </citation>
    <scope>NUCLEOTIDE SEQUENCE [LARGE SCALE GENOMIC DNA]</scope>
    <source>
        <strain evidence="2 3">CGMCC 1.7270</strain>
    </source>
</reference>
<dbReference type="Proteomes" id="UP000319848">
    <property type="component" value="Unassembled WGS sequence"/>
</dbReference>
<sequence>MGKNAPALILYFSASLVYVLSIVLKWDSIITFLFKPMIAPAIYFYYWQESKGKVALLPSLVMLFFYIGDMMILIEYEDLLVPLMILNLIAYLFIGFYLTQDLLRLKNPKISSYAVLIICLVIVFLLSLLYVGLSLVFNTTDANYGLLLVYGITLVVLGIETVTYYVLKSNQAGFFLLLTIFCLVISDLFYVLYNHYAKFSVFIDINVFCQVISFYFIIKYFLYRKQQYIPISYDEE</sequence>
<evidence type="ECO:0000313" key="3">
    <source>
        <dbReference type="Proteomes" id="UP000319848"/>
    </source>
</evidence>
<feature type="transmembrane region" description="Helical" evidence="1">
    <location>
        <begin position="80"/>
        <end position="98"/>
    </location>
</feature>
<dbReference type="AlphaFoldDB" id="A0A562M578"/>
<feature type="transmembrane region" description="Helical" evidence="1">
    <location>
        <begin position="110"/>
        <end position="132"/>
    </location>
</feature>
<feature type="transmembrane region" description="Helical" evidence="1">
    <location>
        <begin position="199"/>
        <end position="218"/>
    </location>
</feature>
<feature type="transmembrane region" description="Helical" evidence="1">
    <location>
        <begin position="144"/>
        <end position="167"/>
    </location>
</feature>
<protein>
    <recommendedName>
        <fullName evidence="4">YhhN-like protein</fullName>
    </recommendedName>
</protein>
<organism evidence="2 3">
    <name type="scientific">Flavobacterium cauense R2A-7</name>
    <dbReference type="NCBI Taxonomy" id="1341154"/>
    <lineage>
        <taxon>Bacteria</taxon>
        <taxon>Pseudomonadati</taxon>
        <taxon>Bacteroidota</taxon>
        <taxon>Flavobacteriia</taxon>
        <taxon>Flavobacteriales</taxon>
        <taxon>Flavobacteriaceae</taxon>
        <taxon>Flavobacterium</taxon>
    </lineage>
</organism>
<keyword evidence="3" id="KW-1185">Reference proteome</keyword>
<feature type="transmembrane region" description="Helical" evidence="1">
    <location>
        <begin position="54"/>
        <end position="74"/>
    </location>
</feature>
<dbReference type="OrthoDB" id="1377116at2"/>
<keyword evidence="1" id="KW-1133">Transmembrane helix</keyword>